<evidence type="ECO:0000256" key="3">
    <source>
        <dbReference type="ARBA" id="ARBA00022723"/>
    </source>
</evidence>
<dbReference type="Pfam" id="PF07998">
    <property type="entry name" value="Peptidase_M54"/>
    <property type="match status" value="1"/>
</dbReference>
<keyword evidence="6" id="KW-0482">Metalloprotease</keyword>
<keyword evidence="4" id="KW-0378">Hydrolase</keyword>
<dbReference type="AlphaFoldDB" id="A0A512M1X5"/>
<dbReference type="Gene3D" id="3.40.390.10">
    <property type="entry name" value="Collagenase (Catalytic Domain)"/>
    <property type="match status" value="1"/>
</dbReference>
<evidence type="ECO:0000313" key="8">
    <source>
        <dbReference type="Proteomes" id="UP000321577"/>
    </source>
</evidence>
<evidence type="ECO:0000256" key="1">
    <source>
        <dbReference type="ARBA" id="ARBA00001947"/>
    </source>
</evidence>
<keyword evidence="8" id="KW-1185">Reference proteome</keyword>
<keyword evidence="2" id="KW-0645">Protease</keyword>
<gene>
    <name evidence="7" type="ORF">BGE01nite_00350</name>
</gene>
<dbReference type="RefSeq" id="WP_146848235.1">
    <property type="nucleotide sequence ID" value="NZ_BKAG01000001.1"/>
</dbReference>
<comment type="caution">
    <text evidence="7">The sequence shown here is derived from an EMBL/GenBank/DDBJ whole genome shotgun (WGS) entry which is preliminary data.</text>
</comment>
<dbReference type="GO" id="GO:0006508">
    <property type="term" value="P:proteolysis"/>
    <property type="evidence" value="ECO:0007669"/>
    <property type="project" value="UniProtKB-KW"/>
</dbReference>
<dbReference type="CDD" id="cd11375">
    <property type="entry name" value="Peptidase_M54"/>
    <property type="match status" value="1"/>
</dbReference>
<accession>A0A512M1X5</accession>
<comment type="cofactor">
    <cofactor evidence="1">
        <name>Zn(2+)</name>
        <dbReference type="ChEBI" id="CHEBI:29105"/>
    </cofactor>
</comment>
<evidence type="ECO:0000313" key="7">
    <source>
        <dbReference type="EMBL" id="GEP40744.1"/>
    </source>
</evidence>
<dbReference type="GO" id="GO:0046872">
    <property type="term" value="F:metal ion binding"/>
    <property type="evidence" value="ECO:0007669"/>
    <property type="project" value="UniProtKB-KW"/>
</dbReference>
<evidence type="ECO:0008006" key="9">
    <source>
        <dbReference type="Google" id="ProtNLM"/>
    </source>
</evidence>
<evidence type="ECO:0000256" key="4">
    <source>
        <dbReference type="ARBA" id="ARBA00022801"/>
    </source>
</evidence>
<evidence type="ECO:0000256" key="2">
    <source>
        <dbReference type="ARBA" id="ARBA00022670"/>
    </source>
</evidence>
<organism evidence="7 8">
    <name type="scientific">Brevifollis gellanilyticus</name>
    <dbReference type="NCBI Taxonomy" id="748831"/>
    <lineage>
        <taxon>Bacteria</taxon>
        <taxon>Pseudomonadati</taxon>
        <taxon>Verrucomicrobiota</taxon>
        <taxon>Verrucomicrobiia</taxon>
        <taxon>Verrucomicrobiales</taxon>
        <taxon>Verrucomicrobiaceae</taxon>
    </lineage>
</organism>
<dbReference type="InterPro" id="IPR012962">
    <property type="entry name" value="Pept_M54_archaemetzincn"/>
</dbReference>
<evidence type="ECO:0000256" key="6">
    <source>
        <dbReference type="ARBA" id="ARBA00023049"/>
    </source>
</evidence>
<protein>
    <recommendedName>
        <fullName evidence="9">Archaemetzincin</fullName>
    </recommendedName>
</protein>
<dbReference type="EMBL" id="BKAG01000001">
    <property type="protein sequence ID" value="GEP40744.1"/>
    <property type="molecule type" value="Genomic_DNA"/>
</dbReference>
<dbReference type="GO" id="GO:0008237">
    <property type="term" value="F:metallopeptidase activity"/>
    <property type="evidence" value="ECO:0007669"/>
    <property type="project" value="UniProtKB-KW"/>
</dbReference>
<name>A0A512M1X5_9BACT</name>
<keyword evidence="3" id="KW-0479">Metal-binding</keyword>
<dbReference type="PANTHER" id="PTHR15910:SF1">
    <property type="entry name" value="ARCHAEMETZINCIN-2"/>
    <property type="match status" value="1"/>
</dbReference>
<sequence length="340" mass="38112">MDPAIPSPRFRSHASRNIPPFLAGIFLGLTLLHAEAQTASSKSAWPSRGDAIGSLLTATPLERAAFEDDAALHAPIKEAGPGDWLAQHDEKGQTFDAYRLILPRVKPRTDLRALAILPIGEFGPKAPSLEKLRRYCELFFAMPTSILRAVPVDKVPAKTRINSNTNKRQLLTTDILGWLPNQKPAVAYAVIAVTMEDLYPDESWNFVFGQAMLQGGAGVFSFARYDPSFYGDTSATDLSTLIFKRSCKVLTHEMGHMFGIKHCVFFECLMNGSNHLDEADAQPMRLCPVCLRKLHLHVRFDLLKREESLLRFYEEQSFTNEADWSRKFLGKLRPHSSPLK</sequence>
<proteinExistence type="predicted"/>
<dbReference type="PANTHER" id="PTHR15910">
    <property type="entry name" value="ARCHAEMETZINCIN"/>
    <property type="match status" value="1"/>
</dbReference>
<dbReference type="InterPro" id="IPR024079">
    <property type="entry name" value="MetalloPept_cat_dom_sf"/>
</dbReference>
<evidence type="ECO:0000256" key="5">
    <source>
        <dbReference type="ARBA" id="ARBA00022833"/>
    </source>
</evidence>
<keyword evidence="5" id="KW-0862">Zinc</keyword>
<dbReference type="Proteomes" id="UP000321577">
    <property type="component" value="Unassembled WGS sequence"/>
</dbReference>
<reference evidence="7 8" key="1">
    <citation type="submission" date="2019-07" db="EMBL/GenBank/DDBJ databases">
        <title>Whole genome shotgun sequence of Brevifollis gellanilyticus NBRC 108608.</title>
        <authorList>
            <person name="Hosoyama A."/>
            <person name="Uohara A."/>
            <person name="Ohji S."/>
            <person name="Ichikawa N."/>
        </authorList>
    </citation>
    <scope>NUCLEOTIDE SEQUENCE [LARGE SCALE GENOMIC DNA]</scope>
    <source>
        <strain evidence="7 8">NBRC 108608</strain>
    </source>
</reference>
<dbReference type="OrthoDB" id="269208at2"/>
<dbReference type="SUPFAM" id="SSF55486">
    <property type="entry name" value="Metalloproteases ('zincins'), catalytic domain"/>
    <property type="match status" value="1"/>
</dbReference>